<evidence type="ECO:0000313" key="3">
    <source>
        <dbReference type="Proteomes" id="UP001057702"/>
    </source>
</evidence>
<evidence type="ECO:0000259" key="1">
    <source>
        <dbReference type="Pfam" id="PF03771"/>
    </source>
</evidence>
<sequence>MHPRTDPSRPYLIAPRYLAGPSTRATGTLIDTLDRAGWTTTGCCDTTDTLWTSPDGLRFANLTTDGTRTLPGRGPEIAWELGARRTNDMNPLWSVSFTPDTPPEIITDVAATLADDNPPPTGPEHLPHYLAQPNDAQAVRQPLADAGWFRDIGEAETAWYSPCGQAVLVGPHGRNPDGNNWLATAREATSMNVLWLALATPLTPDTLITALCRALTNPQPVARTRIPGAHVGHVTVTRAT</sequence>
<dbReference type="InterPro" id="IPR005523">
    <property type="entry name" value="DUF317_SPDY"/>
</dbReference>
<evidence type="ECO:0000313" key="2">
    <source>
        <dbReference type="EMBL" id="MCQ4081833.1"/>
    </source>
</evidence>
<dbReference type="Pfam" id="PF03771">
    <property type="entry name" value="SPDY"/>
    <property type="match status" value="2"/>
</dbReference>
<dbReference type="RefSeq" id="WP_255920743.1">
    <property type="nucleotide sequence ID" value="NZ_JANFNG010000010.1"/>
</dbReference>
<dbReference type="EMBL" id="JANFNG010000010">
    <property type="protein sequence ID" value="MCQ4081833.1"/>
    <property type="molecule type" value="Genomic_DNA"/>
</dbReference>
<reference evidence="2" key="1">
    <citation type="submission" date="2022-06" db="EMBL/GenBank/DDBJ databases">
        <title>Draft genome sequence of Streptomyces sp. RB6PN25 isolated from peat swamp forest in Thailand.</title>
        <authorList>
            <person name="Duangmal K."/>
            <person name="Klaysubun C."/>
        </authorList>
    </citation>
    <scope>NUCLEOTIDE SEQUENCE</scope>
    <source>
        <strain evidence="2">RB6PN25</strain>
    </source>
</reference>
<name>A0ABT1PXL4_9ACTN</name>
<feature type="domain" description="DUF317" evidence="1">
    <location>
        <begin position="52"/>
        <end position="118"/>
    </location>
</feature>
<dbReference type="Proteomes" id="UP001057702">
    <property type="component" value="Unassembled WGS sequence"/>
</dbReference>
<organism evidence="2 3">
    <name type="scientific">Streptomyces humicola</name>
    <dbReference type="NCBI Taxonomy" id="2953240"/>
    <lineage>
        <taxon>Bacteria</taxon>
        <taxon>Bacillati</taxon>
        <taxon>Actinomycetota</taxon>
        <taxon>Actinomycetes</taxon>
        <taxon>Kitasatosporales</taxon>
        <taxon>Streptomycetaceae</taxon>
        <taxon>Streptomyces</taxon>
    </lineage>
</organism>
<gene>
    <name evidence="2" type="ORF">NGB36_14755</name>
</gene>
<feature type="domain" description="DUF317" evidence="1">
    <location>
        <begin position="161"/>
        <end position="221"/>
    </location>
</feature>
<comment type="caution">
    <text evidence="2">The sequence shown here is derived from an EMBL/GenBank/DDBJ whole genome shotgun (WGS) entry which is preliminary data.</text>
</comment>
<keyword evidence="3" id="KW-1185">Reference proteome</keyword>
<proteinExistence type="predicted"/>
<accession>A0ABT1PXL4</accession>
<protein>
    <submittedName>
        <fullName evidence="2">DUF317 domain-containing protein</fullName>
    </submittedName>
</protein>